<gene>
    <name evidence="1" type="ORF">O6P43_009888</name>
</gene>
<sequence>MASLILLFSELVRHHNADPTAFLAAHPYNYSSSCAGTAATSTAGSFAESKSLRNYESNKHNEKMVMENYLQDSRICVDFVWP</sequence>
<reference evidence="1" key="1">
    <citation type="journal article" date="2023" name="Science">
        <title>Elucidation of the pathway for biosynthesis of saponin adjuvants from the soapbark tree.</title>
        <authorList>
            <person name="Reed J."/>
            <person name="Orme A."/>
            <person name="El-Demerdash A."/>
            <person name="Owen C."/>
            <person name="Martin L.B.B."/>
            <person name="Misra R.C."/>
            <person name="Kikuchi S."/>
            <person name="Rejzek M."/>
            <person name="Martin A.C."/>
            <person name="Harkess A."/>
            <person name="Leebens-Mack J."/>
            <person name="Louveau T."/>
            <person name="Stephenson M.J."/>
            <person name="Osbourn A."/>
        </authorList>
    </citation>
    <scope>NUCLEOTIDE SEQUENCE</scope>
    <source>
        <strain evidence="1">S10</strain>
    </source>
</reference>
<comment type="caution">
    <text evidence="1">The sequence shown here is derived from an EMBL/GenBank/DDBJ whole genome shotgun (WGS) entry which is preliminary data.</text>
</comment>
<accession>A0AAD7PZ77</accession>
<dbReference type="KEGG" id="qsa:O6P43_009888"/>
<organism evidence="1 2">
    <name type="scientific">Quillaja saponaria</name>
    <name type="common">Soap bark tree</name>
    <dbReference type="NCBI Taxonomy" id="32244"/>
    <lineage>
        <taxon>Eukaryota</taxon>
        <taxon>Viridiplantae</taxon>
        <taxon>Streptophyta</taxon>
        <taxon>Embryophyta</taxon>
        <taxon>Tracheophyta</taxon>
        <taxon>Spermatophyta</taxon>
        <taxon>Magnoliopsida</taxon>
        <taxon>eudicotyledons</taxon>
        <taxon>Gunneridae</taxon>
        <taxon>Pentapetalae</taxon>
        <taxon>rosids</taxon>
        <taxon>fabids</taxon>
        <taxon>Fabales</taxon>
        <taxon>Quillajaceae</taxon>
        <taxon>Quillaja</taxon>
    </lineage>
</organism>
<protein>
    <submittedName>
        <fullName evidence="1">Uncharacterized protein</fullName>
    </submittedName>
</protein>
<evidence type="ECO:0000313" key="2">
    <source>
        <dbReference type="Proteomes" id="UP001163823"/>
    </source>
</evidence>
<evidence type="ECO:0000313" key="1">
    <source>
        <dbReference type="EMBL" id="KAJ7971925.1"/>
    </source>
</evidence>
<dbReference type="Proteomes" id="UP001163823">
    <property type="component" value="Chromosome 4"/>
</dbReference>
<name>A0AAD7PZ77_QUISA</name>
<keyword evidence="2" id="KW-1185">Reference proteome</keyword>
<proteinExistence type="predicted"/>
<dbReference type="AlphaFoldDB" id="A0AAD7PZ77"/>
<dbReference type="EMBL" id="JARAOO010000004">
    <property type="protein sequence ID" value="KAJ7971925.1"/>
    <property type="molecule type" value="Genomic_DNA"/>
</dbReference>